<reference evidence="1" key="1">
    <citation type="submission" date="2021-05" db="EMBL/GenBank/DDBJ databases">
        <authorList>
            <person name="Alioto T."/>
            <person name="Alioto T."/>
            <person name="Gomez Garrido J."/>
        </authorList>
    </citation>
    <scope>NUCLEOTIDE SEQUENCE</scope>
</reference>
<sequence length="126" mass="14699">MHYWVKEHIDERRKCQYSSLYTTDDDDVACDMLWYLCPDERDYKVGANESRMSSSSSCRFVTCVSVCVVKRGENVKGCFEGGKNSRGAYSEGVVYSRGFFFLRWRMLGAQFGFSFLTFQCWKHNLV</sequence>
<dbReference type="EMBL" id="HBUF01604815">
    <property type="protein sequence ID" value="CAG6777281.1"/>
    <property type="molecule type" value="Transcribed_RNA"/>
</dbReference>
<accession>A0A8D9F4T9</accession>
<proteinExistence type="predicted"/>
<protein>
    <submittedName>
        <fullName evidence="1">Uncharacterized protein</fullName>
    </submittedName>
</protein>
<dbReference type="AlphaFoldDB" id="A0A8D9F4T9"/>
<evidence type="ECO:0000313" key="1">
    <source>
        <dbReference type="EMBL" id="CAG6777281.1"/>
    </source>
</evidence>
<name>A0A8D9F4T9_9HEMI</name>
<organism evidence="1">
    <name type="scientific">Cacopsylla melanoneura</name>
    <dbReference type="NCBI Taxonomy" id="428564"/>
    <lineage>
        <taxon>Eukaryota</taxon>
        <taxon>Metazoa</taxon>
        <taxon>Ecdysozoa</taxon>
        <taxon>Arthropoda</taxon>
        <taxon>Hexapoda</taxon>
        <taxon>Insecta</taxon>
        <taxon>Pterygota</taxon>
        <taxon>Neoptera</taxon>
        <taxon>Paraneoptera</taxon>
        <taxon>Hemiptera</taxon>
        <taxon>Sternorrhyncha</taxon>
        <taxon>Psylloidea</taxon>
        <taxon>Psyllidae</taxon>
        <taxon>Psyllinae</taxon>
        <taxon>Cacopsylla</taxon>
    </lineage>
</organism>